<dbReference type="InterPro" id="IPR010131">
    <property type="entry name" value="MdtP/NodT-like"/>
</dbReference>
<comment type="subcellular location">
    <subcellularLocation>
        <location evidence="1">Cell outer membrane</location>
    </subcellularLocation>
</comment>
<organism evidence="2 3">
    <name type="scientific">Pseudomonas koreensis</name>
    <dbReference type="NCBI Taxonomy" id="198620"/>
    <lineage>
        <taxon>Bacteria</taxon>
        <taxon>Pseudomonadati</taxon>
        <taxon>Pseudomonadota</taxon>
        <taxon>Gammaproteobacteria</taxon>
        <taxon>Pseudomonadales</taxon>
        <taxon>Pseudomonadaceae</taxon>
        <taxon>Pseudomonas</taxon>
    </lineage>
</organism>
<dbReference type="SUPFAM" id="SSF56954">
    <property type="entry name" value="Outer membrane efflux proteins (OEP)"/>
    <property type="match status" value="1"/>
</dbReference>
<evidence type="ECO:0000256" key="1">
    <source>
        <dbReference type="ARBA" id="ARBA00004442"/>
    </source>
</evidence>
<sequence>MIPRKNLWRGRLLPLGCAATLKIASATHSSGSKLPGHKSLFQALVVVSLFGLSACTVGPDFHKPEATQIADWAKPAKSAPSQVVSEPLNERWWDVFHDAQLSALTQRAMRSNLDLQRASSRLQQSRAARQVITADARRIADVRVGDVHRQVEFFADLAPVDPIEAFRGAFVAFNQFRTFFRALAQGDAIGLDRLSIGNQLQLMRRFEHEDFFDHRGIRRRHGGHEGRLGD</sequence>
<evidence type="ECO:0000313" key="2">
    <source>
        <dbReference type="EMBL" id="ANH95951.1"/>
    </source>
</evidence>
<dbReference type="PANTHER" id="PTHR30203:SF25">
    <property type="entry name" value="OUTER MEMBRANE PROTEIN-RELATED"/>
    <property type="match status" value="1"/>
</dbReference>
<name>A0AAC9BNC4_9PSED</name>
<dbReference type="Proteomes" id="UP000078142">
    <property type="component" value="Chromosome"/>
</dbReference>
<dbReference type="Gene3D" id="1.20.1600.10">
    <property type="entry name" value="Outer membrane efflux proteins (OEP)"/>
    <property type="match status" value="1"/>
</dbReference>
<gene>
    <name evidence="2" type="ORF">A8L59_00715</name>
</gene>
<dbReference type="AlphaFoldDB" id="A0AAC9BNC4"/>
<dbReference type="EMBL" id="CP015852">
    <property type="protein sequence ID" value="ANH95951.1"/>
    <property type="molecule type" value="Genomic_DNA"/>
</dbReference>
<proteinExistence type="predicted"/>
<reference evidence="2 3" key="1">
    <citation type="submission" date="2016-05" db="EMBL/GenBank/DDBJ databases">
        <authorList>
            <person name="Wang S."/>
            <person name="Zhu B."/>
        </authorList>
    </citation>
    <scope>NUCLEOTIDE SEQUENCE [LARGE SCALE GENOMIC DNA]</scope>
    <source>
        <strain evidence="2 3">CRS05-R5</strain>
    </source>
</reference>
<evidence type="ECO:0000313" key="3">
    <source>
        <dbReference type="Proteomes" id="UP000078142"/>
    </source>
</evidence>
<dbReference type="PANTHER" id="PTHR30203">
    <property type="entry name" value="OUTER MEMBRANE CATION EFFLUX PROTEIN"/>
    <property type="match status" value="1"/>
</dbReference>
<protein>
    <recommendedName>
        <fullName evidence="4">RND transporter</fullName>
    </recommendedName>
</protein>
<accession>A0AAC9BNC4</accession>
<evidence type="ECO:0008006" key="4">
    <source>
        <dbReference type="Google" id="ProtNLM"/>
    </source>
</evidence>